<evidence type="ECO:0000256" key="2">
    <source>
        <dbReference type="ARBA" id="ARBA00022692"/>
    </source>
</evidence>
<comment type="subcellular location">
    <subcellularLocation>
        <location evidence="1">Membrane</location>
        <topology evidence="1">Multi-pass membrane protein</topology>
    </subcellularLocation>
</comment>
<reference evidence="7" key="1">
    <citation type="submission" date="2020-08" db="EMBL/GenBank/DDBJ databases">
        <title>Lacibacter sp. S13-6-6 genome sequencing.</title>
        <authorList>
            <person name="Jin L."/>
        </authorList>
    </citation>
    <scope>NUCLEOTIDE SEQUENCE [LARGE SCALE GENOMIC DNA]</scope>
    <source>
        <strain evidence="7">S13-6-6</strain>
    </source>
</reference>
<dbReference type="GO" id="GO:0016020">
    <property type="term" value="C:membrane"/>
    <property type="evidence" value="ECO:0007669"/>
    <property type="project" value="UniProtKB-SubCell"/>
</dbReference>
<sequence>MIIDIVVLIALAFAIIKGLRSGLIVAVFSIIAFVIGLAAALKLSTVVAAWLAQSTNINTQWLPFIAFAAVFFLTVFAIRAVAKLIEKAVDLAWMGWANKLGGALGYAILYLLILSVLFFYAAEMKLLTDETIAASRTYEFIQPLGPKVIDAIGVVLPIFSNMFSQLEDFFEKLGTQIKQQ</sequence>
<dbReference type="KEGG" id="lacs:H4075_01020"/>
<evidence type="ECO:0000313" key="6">
    <source>
        <dbReference type="EMBL" id="QNA44809.1"/>
    </source>
</evidence>
<name>A0A7G5XH56_9BACT</name>
<dbReference type="PANTHER" id="PTHR37306:SF1">
    <property type="entry name" value="COLICIN V PRODUCTION PROTEIN"/>
    <property type="match status" value="1"/>
</dbReference>
<keyword evidence="4 5" id="KW-0472">Membrane</keyword>
<dbReference type="EMBL" id="CP060007">
    <property type="protein sequence ID" value="QNA44809.1"/>
    <property type="molecule type" value="Genomic_DNA"/>
</dbReference>
<evidence type="ECO:0000256" key="1">
    <source>
        <dbReference type="ARBA" id="ARBA00004141"/>
    </source>
</evidence>
<dbReference type="Pfam" id="PF02674">
    <property type="entry name" value="Colicin_V"/>
    <property type="match status" value="1"/>
</dbReference>
<keyword evidence="7" id="KW-1185">Reference proteome</keyword>
<feature type="transmembrane region" description="Helical" evidence="5">
    <location>
        <begin position="64"/>
        <end position="82"/>
    </location>
</feature>
<proteinExistence type="predicted"/>
<accession>A0A7G5XH56</accession>
<evidence type="ECO:0000256" key="5">
    <source>
        <dbReference type="SAM" id="Phobius"/>
    </source>
</evidence>
<keyword evidence="2 5" id="KW-0812">Transmembrane</keyword>
<dbReference type="GO" id="GO:0009403">
    <property type="term" value="P:toxin biosynthetic process"/>
    <property type="evidence" value="ECO:0007669"/>
    <property type="project" value="InterPro"/>
</dbReference>
<evidence type="ECO:0000313" key="7">
    <source>
        <dbReference type="Proteomes" id="UP000515344"/>
    </source>
</evidence>
<dbReference type="AlphaFoldDB" id="A0A7G5XH56"/>
<dbReference type="RefSeq" id="WP_182803318.1">
    <property type="nucleotide sequence ID" value="NZ_CP060007.1"/>
</dbReference>
<evidence type="ECO:0000256" key="4">
    <source>
        <dbReference type="ARBA" id="ARBA00023136"/>
    </source>
</evidence>
<evidence type="ECO:0000256" key="3">
    <source>
        <dbReference type="ARBA" id="ARBA00022989"/>
    </source>
</evidence>
<feature type="transmembrane region" description="Helical" evidence="5">
    <location>
        <begin position="102"/>
        <end position="122"/>
    </location>
</feature>
<dbReference type="PANTHER" id="PTHR37306">
    <property type="entry name" value="COLICIN V PRODUCTION PROTEIN"/>
    <property type="match status" value="1"/>
</dbReference>
<protein>
    <submittedName>
        <fullName evidence="6">CvpA family protein</fullName>
    </submittedName>
</protein>
<dbReference type="Proteomes" id="UP000515344">
    <property type="component" value="Chromosome"/>
</dbReference>
<organism evidence="6 7">
    <name type="scientific">Lacibacter sediminis</name>
    <dbReference type="NCBI Taxonomy" id="2760713"/>
    <lineage>
        <taxon>Bacteria</taxon>
        <taxon>Pseudomonadati</taxon>
        <taxon>Bacteroidota</taxon>
        <taxon>Chitinophagia</taxon>
        <taxon>Chitinophagales</taxon>
        <taxon>Chitinophagaceae</taxon>
        <taxon>Lacibacter</taxon>
    </lineage>
</organism>
<keyword evidence="3 5" id="KW-1133">Transmembrane helix</keyword>
<dbReference type="InterPro" id="IPR003825">
    <property type="entry name" value="Colicin-V_CvpA"/>
</dbReference>
<feature type="transmembrane region" description="Helical" evidence="5">
    <location>
        <begin position="30"/>
        <end position="52"/>
    </location>
</feature>
<gene>
    <name evidence="6" type="ORF">H4075_01020</name>
</gene>